<evidence type="ECO:0000313" key="6">
    <source>
        <dbReference type="Proteomes" id="UP000712045"/>
    </source>
</evidence>
<proteinExistence type="predicted"/>
<dbReference type="SMART" id="SM00866">
    <property type="entry name" value="UTRA"/>
    <property type="match status" value="1"/>
</dbReference>
<organism evidence="5 6">
    <name type="scientific">Streptomyces durocortorensis</name>
    <dbReference type="NCBI Taxonomy" id="2811104"/>
    <lineage>
        <taxon>Bacteria</taxon>
        <taxon>Bacillati</taxon>
        <taxon>Actinomycetota</taxon>
        <taxon>Actinomycetes</taxon>
        <taxon>Kitasatosporales</taxon>
        <taxon>Streptomycetaceae</taxon>
        <taxon>Streptomyces</taxon>
    </lineage>
</organism>
<dbReference type="Gene3D" id="1.10.10.10">
    <property type="entry name" value="Winged helix-like DNA-binding domain superfamily/Winged helix DNA-binding domain"/>
    <property type="match status" value="1"/>
</dbReference>
<comment type="caution">
    <text evidence="5">The sequence shown here is derived from an EMBL/GenBank/DDBJ whole genome shotgun (WGS) entry which is preliminary data.</text>
</comment>
<gene>
    <name evidence="5" type="ORF">JS521_25720</name>
</gene>
<dbReference type="InterPro" id="IPR028978">
    <property type="entry name" value="Chorismate_lyase_/UTRA_dom_sf"/>
</dbReference>
<dbReference type="Proteomes" id="UP000712045">
    <property type="component" value="Unassembled WGS sequence"/>
</dbReference>
<dbReference type="EMBL" id="JAFEUF010000170">
    <property type="protein sequence ID" value="MBM7057167.1"/>
    <property type="molecule type" value="Genomic_DNA"/>
</dbReference>
<dbReference type="SUPFAM" id="SSF64288">
    <property type="entry name" value="Chorismate lyase-like"/>
    <property type="match status" value="1"/>
</dbReference>
<dbReference type="RefSeq" id="WP_205085360.1">
    <property type="nucleotide sequence ID" value="NZ_JAFEUF010000170.1"/>
</dbReference>
<dbReference type="InterPro" id="IPR036388">
    <property type="entry name" value="WH-like_DNA-bd_sf"/>
</dbReference>
<keyword evidence="3" id="KW-0804">Transcription</keyword>
<evidence type="ECO:0000313" key="5">
    <source>
        <dbReference type="EMBL" id="MBM7057167.1"/>
    </source>
</evidence>
<dbReference type="PRINTS" id="PR00035">
    <property type="entry name" value="HTHGNTR"/>
</dbReference>
<dbReference type="PANTHER" id="PTHR44846:SF17">
    <property type="entry name" value="GNTR-FAMILY TRANSCRIPTIONAL REGULATOR"/>
    <property type="match status" value="1"/>
</dbReference>
<dbReference type="SUPFAM" id="SSF46785">
    <property type="entry name" value="Winged helix' DNA-binding domain"/>
    <property type="match status" value="1"/>
</dbReference>
<keyword evidence="6" id="KW-1185">Reference proteome</keyword>
<dbReference type="InterPro" id="IPR050679">
    <property type="entry name" value="Bact_HTH_transcr_reg"/>
</dbReference>
<keyword evidence="1" id="KW-0805">Transcription regulation</keyword>
<evidence type="ECO:0000256" key="1">
    <source>
        <dbReference type="ARBA" id="ARBA00023015"/>
    </source>
</evidence>
<protein>
    <submittedName>
        <fullName evidence="5">GntR family transcriptional regulator</fullName>
    </submittedName>
</protein>
<dbReference type="InterPro" id="IPR036390">
    <property type="entry name" value="WH_DNA-bd_sf"/>
</dbReference>
<evidence type="ECO:0000256" key="2">
    <source>
        <dbReference type="ARBA" id="ARBA00023125"/>
    </source>
</evidence>
<dbReference type="PANTHER" id="PTHR44846">
    <property type="entry name" value="MANNOSYL-D-GLYCERATE TRANSPORT/METABOLISM SYSTEM REPRESSOR MNGR-RELATED"/>
    <property type="match status" value="1"/>
</dbReference>
<dbReference type="Pfam" id="PF00392">
    <property type="entry name" value="GntR"/>
    <property type="match status" value="1"/>
</dbReference>
<dbReference type="InterPro" id="IPR011663">
    <property type="entry name" value="UTRA"/>
</dbReference>
<dbReference type="Gene3D" id="3.40.1410.10">
    <property type="entry name" value="Chorismate lyase-like"/>
    <property type="match status" value="1"/>
</dbReference>
<keyword evidence="2" id="KW-0238">DNA-binding</keyword>
<dbReference type="InterPro" id="IPR000524">
    <property type="entry name" value="Tscrpt_reg_HTH_GntR"/>
</dbReference>
<accession>A0ABS2I2G0</accession>
<dbReference type="Pfam" id="PF07702">
    <property type="entry name" value="UTRA"/>
    <property type="match status" value="1"/>
</dbReference>
<feature type="domain" description="UbiC transcription regulator-associated" evidence="4">
    <location>
        <begin position="101"/>
        <end position="241"/>
    </location>
</feature>
<sequence length="249" mass="27018">MTSGKATLPDTIAALRTYIAAHEPGTALPSETTLATEIGSTRTLVNSAISQLMSEGQLIRQGKKAIVQPIRTILRQVPTRYTAAYREAQGARGAFDAEIREHGMQPRWNTEPGQEEATEKVAQLLGIQPGTEVTVRAREMFANDVPVQIAITYIPADVATSAGVTGVESGTGGIISRMGETETQQSKVTETIQVRVPDDQEQQQLKLPGDARVYELTHIGTTANGRVVEATVHVMPVHLWDLSYTWDLS</sequence>
<evidence type="ECO:0000259" key="4">
    <source>
        <dbReference type="SMART" id="SM00866"/>
    </source>
</evidence>
<name>A0ABS2I2G0_9ACTN</name>
<evidence type="ECO:0000256" key="3">
    <source>
        <dbReference type="ARBA" id="ARBA00023163"/>
    </source>
</evidence>
<reference evidence="5 6" key="1">
    <citation type="submission" date="2021-02" db="EMBL/GenBank/DDBJ databases">
        <title>Genome Streptomyces sp. RHZ10.</title>
        <authorList>
            <person name="Besaury L."/>
        </authorList>
    </citation>
    <scope>NUCLEOTIDE SEQUENCE [LARGE SCALE GENOMIC DNA]</scope>
    <source>
        <strain evidence="5 6">RHZ10</strain>
    </source>
</reference>